<organism evidence="1 2">
    <name type="scientific">Mesorhizobium shangrilense</name>
    <dbReference type="NCBI Taxonomy" id="460060"/>
    <lineage>
        <taxon>Bacteria</taxon>
        <taxon>Pseudomonadati</taxon>
        <taxon>Pseudomonadota</taxon>
        <taxon>Alphaproteobacteria</taxon>
        <taxon>Hyphomicrobiales</taxon>
        <taxon>Phyllobacteriaceae</taxon>
        <taxon>Mesorhizobium</taxon>
    </lineage>
</organism>
<dbReference type="RefSeq" id="WP_354460402.1">
    <property type="nucleotide sequence ID" value="NZ_JBEWSZ010000001.1"/>
</dbReference>
<evidence type="ECO:0000313" key="1">
    <source>
        <dbReference type="EMBL" id="MET2828403.1"/>
    </source>
</evidence>
<dbReference type="SUPFAM" id="SSF48452">
    <property type="entry name" value="TPR-like"/>
    <property type="match status" value="1"/>
</dbReference>
<accession>A0ABV2DG29</accession>
<comment type="caution">
    <text evidence="1">The sequence shown here is derived from an EMBL/GenBank/DDBJ whole genome shotgun (WGS) entry which is preliminary data.</text>
</comment>
<evidence type="ECO:0008006" key="3">
    <source>
        <dbReference type="Google" id="ProtNLM"/>
    </source>
</evidence>
<evidence type="ECO:0000313" key="2">
    <source>
        <dbReference type="Proteomes" id="UP001548832"/>
    </source>
</evidence>
<reference evidence="1 2" key="1">
    <citation type="submission" date="2024-06" db="EMBL/GenBank/DDBJ databases">
        <authorList>
            <person name="Kim D.-U."/>
        </authorList>
    </citation>
    <scope>NUCLEOTIDE SEQUENCE [LARGE SCALE GENOMIC DNA]</scope>
    <source>
        <strain evidence="1 2">KACC15460</strain>
    </source>
</reference>
<keyword evidence="2" id="KW-1185">Reference proteome</keyword>
<dbReference type="InterPro" id="IPR011990">
    <property type="entry name" value="TPR-like_helical_dom_sf"/>
</dbReference>
<dbReference type="EMBL" id="JBEWSZ010000001">
    <property type="protein sequence ID" value="MET2828403.1"/>
    <property type="molecule type" value="Genomic_DNA"/>
</dbReference>
<protein>
    <recommendedName>
        <fullName evidence="3">Tetratricopeptide repeat protein</fullName>
    </recommendedName>
</protein>
<proteinExistence type="predicted"/>
<dbReference type="Proteomes" id="UP001548832">
    <property type="component" value="Unassembled WGS sequence"/>
</dbReference>
<gene>
    <name evidence="1" type="ORF">ABVQ20_15580</name>
</gene>
<name>A0ABV2DG29_9HYPH</name>
<sequence>MDTTHEIDLEPEKYLVVSYAEAWKELEFLLLDPRFHCSDRNKRFLRCVSEELFAGRESALKAYCIAVDVFGRPSSFDASTDPIVRIEATRLRSALTHYYESSGRDRDISIELPKGRYVPVFSRQARDTSERCDRPGIMQFHAGETAATGAVPRRGVGPNTITLLKLGLGMVLCGGIVLFANYPLSSPVHTAISERPSLSVDLMPDDPQDLGAIVLRDTLISALSGFGTLHLLAPDTYTSSTIEDASAAPLRSRYRLVLKYSSDRIQRSVWWQVIDEQTGEALESNRDSVRVDAASSIDPTELLVSRLAARIASGDGVIDAVEASQDLKHPTLGNGCVLRANRALSTRSAQALRQARSCLERTLQHRPYDADTHAMLALVLLSIDPEGASKDVTAAAEEHADRAVALGPQSSRSLMAKMMAEFRAGNREAAISAGRSAMTLNPYDTKLVATFARILYSTGERNEAAMLASKALEIDRPL</sequence>
<dbReference type="Gene3D" id="1.25.40.10">
    <property type="entry name" value="Tetratricopeptide repeat domain"/>
    <property type="match status" value="1"/>
</dbReference>